<feature type="transmembrane region" description="Helical" evidence="1">
    <location>
        <begin position="167"/>
        <end position="190"/>
    </location>
</feature>
<keyword evidence="1" id="KW-0472">Membrane</keyword>
<name>K6Y3U4_9ALTE</name>
<dbReference type="PANTHER" id="PTHR40057:SF1">
    <property type="entry name" value="SLR1162 PROTEIN"/>
    <property type="match status" value="1"/>
</dbReference>
<dbReference type="InterPro" id="IPR038762">
    <property type="entry name" value="ABM_predict"/>
</dbReference>
<dbReference type="InterPro" id="IPR011008">
    <property type="entry name" value="Dimeric_a/b-barrel"/>
</dbReference>
<protein>
    <recommendedName>
        <fullName evidence="2">ABM domain-containing protein</fullName>
    </recommendedName>
</protein>
<feature type="transmembrane region" description="Helical" evidence="1">
    <location>
        <begin position="140"/>
        <end position="161"/>
    </location>
</feature>
<dbReference type="InterPro" id="IPR007138">
    <property type="entry name" value="ABM_dom"/>
</dbReference>
<evidence type="ECO:0000313" key="4">
    <source>
        <dbReference type="Proteomes" id="UP000006327"/>
    </source>
</evidence>
<comment type="caution">
    <text evidence="3">The sequence shown here is derived from an EMBL/GenBank/DDBJ whole genome shotgun (WGS) entry which is preliminary data.</text>
</comment>
<evidence type="ECO:0000259" key="2">
    <source>
        <dbReference type="Pfam" id="PF03992"/>
    </source>
</evidence>
<dbReference type="RefSeq" id="WP_007618641.1">
    <property type="nucleotide sequence ID" value="NZ_BAEO01000021.1"/>
</dbReference>
<dbReference type="PANTHER" id="PTHR40057">
    <property type="entry name" value="SLR1162 PROTEIN"/>
    <property type="match status" value="1"/>
</dbReference>
<feature type="domain" description="ABM" evidence="2">
    <location>
        <begin position="25"/>
        <end position="100"/>
    </location>
</feature>
<dbReference type="SUPFAM" id="SSF54909">
    <property type="entry name" value="Dimeric alpha+beta barrel"/>
    <property type="match status" value="1"/>
</dbReference>
<dbReference type="STRING" id="493475.GARC_1669"/>
<evidence type="ECO:0000313" key="3">
    <source>
        <dbReference type="EMBL" id="GAC18641.1"/>
    </source>
</evidence>
<organism evidence="3 4">
    <name type="scientific">Paraglaciecola arctica BSs20135</name>
    <dbReference type="NCBI Taxonomy" id="493475"/>
    <lineage>
        <taxon>Bacteria</taxon>
        <taxon>Pseudomonadati</taxon>
        <taxon>Pseudomonadota</taxon>
        <taxon>Gammaproteobacteria</taxon>
        <taxon>Alteromonadales</taxon>
        <taxon>Alteromonadaceae</taxon>
        <taxon>Paraglaciecola</taxon>
    </lineage>
</organism>
<proteinExistence type="predicted"/>
<accession>K6Y3U4</accession>
<dbReference type="eggNOG" id="COG3224">
    <property type="taxonomic scope" value="Bacteria"/>
</dbReference>
<dbReference type="Gene3D" id="3.30.70.100">
    <property type="match status" value="1"/>
</dbReference>
<keyword evidence="1" id="KW-0812">Transmembrane</keyword>
<keyword evidence="4" id="KW-1185">Reference proteome</keyword>
<evidence type="ECO:0000256" key="1">
    <source>
        <dbReference type="SAM" id="Phobius"/>
    </source>
</evidence>
<dbReference type="Proteomes" id="UP000006327">
    <property type="component" value="Unassembled WGS sequence"/>
</dbReference>
<reference evidence="3 4" key="1">
    <citation type="journal article" date="2017" name="Antonie Van Leeuwenhoek">
        <title>Rhizobium rhizosphaerae sp. nov., a novel species isolated from rice rhizosphere.</title>
        <authorList>
            <person name="Zhao J.J."/>
            <person name="Zhang J."/>
            <person name="Zhang R.J."/>
            <person name="Zhang C.W."/>
            <person name="Yin H.Q."/>
            <person name="Zhang X.X."/>
        </authorList>
    </citation>
    <scope>NUCLEOTIDE SEQUENCE [LARGE SCALE GENOMIC DNA]</scope>
    <source>
        <strain evidence="3 4">BSs20135</strain>
    </source>
</reference>
<dbReference type="Pfam" id="PF03992">
    <property type="entry name" value="ABM"/>
    <property type="match status" value="1"/>
</dbReference>
<dbReference type="EMBL" id="BAEO01000021">
    <property type="protein sequence ID" value="GAC18641.1"/>
    <property type="molecule type" value="Genomic_DNA"/>
</dbReference>
<dbReference type="AlphaFoldDB" id="K6Y3U4"/>
<sequence length="201" mass="22929">MKEKAGTIPLYNGKNDICEPGNEGPVTVSIARKIKAGLENKYEKWISGVIEAASDFPGHMGSNVLRPAPSTGDEYVIIYRFDNYANCMKWEQSALRQQWLDKLESMVVGESTTQRATGLEFWFDLPELPLNKKPSSHKMALVLIIVVYLLVMLINVIFQSLFEGLNIWFRSLIVVVGQVLLMTYIVMPWVTRLLKNWLFKD</sequence>
<keyword evidence="1" id="KW-1133">Transmembrane helix</keyword>
<gene>
    <name evidence="3" type="ORF">GARC_1669</name>
</gene>